<reference evidence="2 3" key="1">
    <citation type="submission" date="2024-10" db="EMBL/GenBank/DDBJ databases">
        <title>Updated reference genomes for cyclostephanoid diatoms.</title>
        <authorList>
            <person name="Roberts W.R."/>
            <person name="Alverson A.J."/>
        </authorList>
    </citation>
    <scope>NUCLEOTIDE SEQUENCE [LARGE SCALE GENOMIC DNA]</scope>
    <source>
        <strain evidence="2 3">AJA010-31</strain>
    </source>
</reference>
<protein>
    <recommendedName>
        <fullName evidence="1">Metallo-beta-lactamase domain-containing protein</fullName>
    </recommendedName>
</protein>
<comment type="caution">
    <text evidence="2">The sequence shown here is derived from an EMBL/GenBank/DDBJ whole genome shotgun (WGS) entry which is preliminary data.</text>
</comment>
<keyword evidence="3" id="KW-1185">Reference proteome</keyword>
<dbReference type="PANTHER" id="PTHR42663:SF6">
    <property type="entry name" value="HYDROLASE C777.06C-RELATED"/>
    <property type="match status" value="1"/>
</dbReference>
<dbReference type="AlphaFoldDB" id="A0ABD3P304"/>
<organism evidence="2 3">
    <name type="scientific">Cyclotella atomus</name>
    <dbReference type="NCBI Taxonomy" id="382360"/>
    <lineage>
        <taxon>Eukaryota</taxon>
        <taxon>Sar</taxon>
        <taxon>Stramenopiles</taxon>
        <taxon>Ochrophyta</taxon>
        <taxon>Bacillariophyta</taxon>
        <taxon>Coscinodiscophyceae</taxon>
        <taxon>Thalassiosirophycidae</taxon>
        <taxon>Stephanodiscales</taxon>
        <taxon>Stephanodiscaceae</taxon>
        <taxon>Cyclotella</taxon>
    </lineage>
</organism>
<gene>
    <name evidence="2" type="ORF">ACHAWO_002669</name>
</gene>
<proteinExistence type="predicted"/>
<evidence type="ECO:0000259" key="1">
    <source>
        <dbReference type="Pfam" id="PF12706"/>
    </source>
</evidence>
<dbReference type="CDD" id="cd16279">
    <property type="entry name" value="metallo-hydrolase-like_MBL-fold"/>
    <property type="match status" value="1"/>
</dbReference>
<dbReference type="Proteomes" id="UP001530400">
    <property type="component" value="Unassembled WGS sequence"/>
</dbReference>
<sequence>MSRQVHTDKSILEMGTFIRRTASSSITAAAAATAIIWERNICDCSAKNPKPFLLFLGTGSSTGCPRPTCGLFFNAEHPSASPGFKKLDSIANDYFQDMLKMCKVSSMATKGDPKFNKNYRGNPSLMIIHKNNDDVSLDGQEREKLKTVVIDVGKTFTESALRWMPQYGLTSLDAIVLTHEHMDAIAGLDDLRGFQLLPMRDPLTGFPRQQPLSVFSSQTCLDMLKVQFFYLFPKAEEGGAGETAMPDGTKIKRHVSKLDFQVVESFKPFFAAGLKMIPLPVMHGEDLVCNGYAFSVNSGENDTSKLNIVYLSDISRMTPETENFILNELPPTDILVIDALSLDSFNSTHNNLKQSLKIVRRLKPKQTFIVGMSCDSFLPHEEMNEELAKLDIRIQLAHDGLVIST</sequence>
<feature type="domain" description="Metallo-beta-lactamase" evidence="1">
    <location>
        <begin position="147"/>
        <end position="370"/>
    </location>
</feature>
<evidence type="ECO:0000313" key="3">
    <source>
        <dbReference type="Proteomes" id="UP001530400"/>
    </source>
</evidence>
<name>A0ABD3P304_9STRA</name>
<dbReference type="Pfam" id="PF12706">
    <property type="entry name" value="Lactamase_B_2"/>
    <property type="match status" value="1"/>
</dbReference>
<dbReference type="Gene3D" id="3.60.15.10">
    <property type="entry name" value="Ribonuclease Z/Hydroxyacylglutathione hydrolase-like"/>
    <property type="match status" value="1"/>
</dbReference>
<accession>A0ABD3P304</accession>
<dbReference type="PANTHER" id="PTHR42663">
    <property type="entry name" value="HYDROLASE C777.06C-RELATED-RELATED"/>
    <property type="match status" value="1"/>
</dbReference>
<dbReference type="InterPro" id="IPR001279">
    <property type="entry name" value="Metallo-B-lactamas"/>
</dbReference>
<dbReference type="SUPFAM" id="SSF56281">
    <property type="entry name" value="Metallo-hydrolase/oxidoreductase"/>
    <property type="match status" value="1"/>
</dbReference>
<dbReference type="EMBL" id="JALLPJ020000826">
    <property type="protein sequence ID" value="KAL3781949.1"/>
    <property type="molecule type" value="Genomic_DNA"/>
</dbReference>
<evidence type="ECO:0000313" key="2">
    <source>
        <dbReference type="EMBL" id="KAL3781949.1"/>
    </source>
</evidence>
<dbReference type="InterPro" id="IPR036866">
    <property type="entry name" value="RibonucZ/Hydroxyglut_hydro"/>
</dbReference>